<organism evidence="8 9">
    <name type="scientific">Elysia marginata</name>
    <dbReference type="NCBI Taxonomy" id="1093978"/>
    <lineage>
        <taxon>Eukaryota</taxon>
        <taxon>Metazoa</taxon>
        <taxon>Spiralia</taxon>
        <taxon>Lophotrochozoa</taxon>
        <taxon>Mollusca</taxon>
        <taxon>Gastropoda</taxon>
        <taxon>Heterobranchia</taxon>
        <taxon>Euthyneura</taxon>
        <taxon>Panpulmonata</taxon>
        <taxon>Sacoglossa</taxon>
        <taxon>Placobranchoidea</taxon>
        <taxon>Plakobranchidae</taxon>
        <taxon>Elysia</taxon>
    </lineage>
</organism>
<dbReference type="Proteomes" id="UP000762676">
    <property type="component" value="Unassembled WGS sequence"/>
</dbReference>
<gene>
    <name evidence="8" type="ORF">ElyMa_006082100</name>
</gene>
<dbReference type="Pfam" id="PF00254">
    <property type="entry name" value="FKBP_C"/>
    <property type="match status" value="1"/>
</dbReference>
<dbReference type="Gene3D" id="3.10.50.40">
    <property type="match status" value="1"/>
</dbReference>
<dbReference type="PRINTS" id="PR00153">
    <property type="entry name" value="CSAPPISMRASE"/>
</dbReference>
<evidence type="ECO:0000256" key="3">
    <source>
        <dbReference type="ARBA" id="ARBA00023235"/>
    </source>
</evidence>
<dbReference type="InterPro" id="IPR029000">
    <property type="entry name" value="Cyclophilin-like_dom_sf"/>
</dbReference>
<reference evidence="8 9" key="1">
    <citation type="journal article" date="2021" name="Elife">
        <title>Chloroplast acquisition without the gene transfer in kleptoplastic sea slugs, Plakobranchus ocellatus.</title>
        <authorList>
            <person name="Maeda T."/>
            <person name="Takahashi S."/>
            <person name="Yoshida T."/>
            <person name="Shimamura S."/>
            <person name="Takaki Y."/>
            <person name="Nagai Y."/>
            <person name="Toyoda A."/>
            <person name="Suzuki Y."/>
            <person name="Arimoto A."/>
            <person name="Ishii H."/>
            <person name="Satoh N."/>
            <person name="Nishiyama T."/>
            <person name="Hasebe M."/>
            <person name="Maruyama T."/>
            <person name="Minagawa J."/>
            <person name="Obokata J."/>
            <person name="Shigenobu S."/>
        </authorList>
    </citation>
    <scope>NUCLEOTIDE SEQUENCE [LARGE SCALE GENOMIC DNA]</scope>
</reference>
<name>A0AAV4GR64_9GAST</name>
<dbReference type="PANTHER" id="PTHR45625">
    <property type="entry name" value="PEPTIDYL-PROLYL CIS-TRANS ISOMERASE-RELATED"/>
    <property type="match status" value="1"/>
</dbReference>
<dbReference type="InterPro" id="IPR002130">
    <property type="entry name" value="Cyclophilin-type_PPIase_dom"/>
</dbReference>
<dbReference type="PROSITE" id="PS00170">
    <property type="entry name" value="CSA_PPIASE_1"/>
    <property type="match status" value="1"/>
</dbReference>
<dbReference type="GO" id="GO:0003755">
    <property type="term" value="F:peptidyl-prolyl cis-trans isomerase activity"/>
    <property type="evidence" value="ECO:0007669"/>
    <property type="project" value="UniProtKB-KW"/>
</dbReference>
<dbReference type="InterPro" id="IPR001179">
    <property type="entry name" value="PPIase_FKBP_dom"/>
</dbReference>
<keyword evidence="2 4" id="KW-0697">Rotamase</keyword>
<keyword evidence="9" id="KW-1185">Reference proteome</keyword>
<dbReference type="SUPFAM" id="SSF54534">
    <property type="entry name" value="FKBP-like"/>
    <property type="match status" value="1"/>
</dbReference>
<comment type="catalytic activity">
    <reaction evidence="4">
        <text>[protein]-peptidylproline (omega=180) = [protein]-peptidylproline (omega=0)</text>
        <dbReference type="Rhea" id="RHEA:16237"/>
        <dbReference type="Rhea" id="RHEA-COMP:10747"/>
        <dbReference type="Rhea" id="RHEA-COMP:10748"/>
        <dbReference type="ChEBI" id="CHEBI:83833"/>
        <dbReference type="ChEBI" id="CHEBI:83834"/>
        <dbReference type="EC" id="5.2.1.8"/>
    </reaction>
</comment>
<protein>
    <recommendedName>
        <fullName evidence="1 4">peptidylprolyl isomerase</fullName>
        <ecNumber evidence="1 4">5.2.1.8</ecNumber>
    </recommendedName>
</protein>
<dbReference type="EC" id="5.2.1.8" evidence="1 4"/>
<dbReference type="InterPro" id="IPR046357">
    <property type="entry name" value="PPIase_dom_sf"/>
</dbReference>
<dbReference type="EMBL" id="BMAT01012190">
    <property type="protein sequence ID" value="GFR87655.1"/>
    <property type="molecule type" value="Genomic_DNA"/>
</dbReference>
<feature type="coiled-coil region" evidence="5">
    <location>
        <begin position="175"/>
        <end position="203"/>
    </location>
</feature>
<dbReference type="PROSITE" id="PS50072">
    <property type="entry name" value="CSA_PPIASE_2"/>
    <property type="match status" value="1"/>
</dbReference>
<dbReference type="Gene3D" id="2.40.100.10">
    <property type="entry name" value="Cyclophilin-like"/>
    <property type="match status" value="1"/>
</dbReference>
<dbReference type="GO" id="GO:0006457">
    <property type="term" value="P:protein folding"/>
    <property type="evidence" value="ECO:0007669"/>
    <property type="project" value="InterPro"/>
</dbReference>
<keyword evidence="5" id="KW-0175">Coiled coil</keyword>
<feature type="domain" description="PPIase FKBP-type" evidence="6">
    <location>
        <begin position="230"/>
        <end position="338"/>
    </location>
</feature>
<dbReference type="PROSITE" id="PS50059">
    <property type="entry name" value="FKBP_PPIASE"/>
    <property type="match status" value="1"/>
</dbReference>
<feature type="domain" description="PPIase cyclophilin-type" evidence="7">
    <location>
        <begin position="1"/>
        <end position="155"/>
    </location>
</feature>
<dbReference type="InterPro" id="IPR044666">
    <property type="entry name" value="Cyclophilin_A-like"/>
</dbReference>
<keyword evidence="3 4" id="KW-0413">Isomerase</keyword>
<evidence type="ECO:0000256" key="1">
    <source>
        <dbReference type="ARBA" id="ARBA00013194"/>
    </source>
</evidence>
<evidence type="ECO:0000313" key="9">
    <source>
        <dbReference type="Proteomes" id="UP000762676"/>
    </source>
</evidence>
<comment type="caution">
    <text evidence="8">The sequence shown here is derived from an EMBL/GenBank/DDBJ whole genome shotgun (WGS) entry which is preliminary data.</text>
</comment>
<proteinExistence type="predicted"/>
<sequence length="339" mass="37713">MIVKLHYKKTPVTVANFISLAEGTNPYLADSLQGKPYYDGVIFHRVIKDFIIQGGDRTGTGLGNPGYRFKDEISDSLRHDKKGILSMANAGANTNGSQFFITHKPTPFLDGRHTVFGEIVRGFNIVDTIASVDTSKEPKTRDKPLQDVVIEKVSILRYGKQAKEFDAPSVFSQDYKKQEKREKEKKEKAKVASQNILEEFKNQESLAKSYLSGIKILPLEKGKGATPKKGATVLLNYAGYLKESGMLFDTSWLDVAERFAMVDEQRKAQRGYSNFKVRFDESSQLIAGFKEAMLTLEVGDKIRVFIPSKLGYGESGAGGGIIPPNANLVFDIELQQIVK</sequence>
<evidence type="ECO:0000256" key="4">
    <source>
        <dbReference type="PROSITE-ProRule" id="PRU00277"/>
    </source>
</evidence>
<evidence type="ECO:0000259" key="7">
    <source>
        <dbReference type="PROSITE" id="PS50072"/>
    </source>
</evidence>
<evidence type="ECO:0000256" key="5">
    <source>
        <dbReference type="SAM" id="Coils"/>
    </source>
</evidence>
<dbReference type="SUPFAM" id="SSF50891">
    <property type="entry name" value="Cyclophilin-like"/>
    <property type="match status" value="1"/>
</dbReference>
<dbReference type="PANTHER" id="PTHR45625:SF4">
    <property type="entry name" value="PEPTIDYLPROLYL ISOMERASE DOMAIN AND WD REPEAT-CONTAINING PROTEIN 1"/>
    <property type="match status" value="1"/>
</dbReference>
<dbReference type="AlphaFoldDB" id="A0AAV4GR64"/>
<evidence type="ECO:0000313" key="8">
    <source>
        <dbReference type="EMBL" id="GFR87655.1"/>
    </source>
</evidence>
<evidence type="ECO:0000259" key="6">
    <source>
        <dbReference type="PROSITE" id="PS50059"/>
    </source>
</evidence>
<accession>A0AAV4GR64</accession>
<dbReference type="InterPro" id="IPR020892">
    <property type="entry name" value="Cyclophilin-type_PPIase_CS"/>
</dbReference>
<dbReference type="CDD" id="cd00317">
    <property type="entry name" value="cyclophilin"/>
    <property type="match status" value="1"/>
</dbReference>
<evidence type="ECO:0000256" key="2">
    <source>
        <dbReference type="ARBA" id="ARBA00023110"/>
    </source>
</evidence>
<dbReference type="Pfam" id="PF00160">
    <property type="entry name" value="Pro_isomerase"/>
    <property type="match status" value="1"/>
</dbReference>